<evidence type="ECO:0000256" key="6">
    <source>
        <dbReference type="ARBA" id="ARBA00023163"/>
    </source>
</evidence>
<organism evidence="14 16">
    <name type="scientific">Cannabis sativa</name>
    <name type="common">Hemp</name>
    <name type="synonym">Marijuana</name>
    <dbReference type="NCBI Taxonomy" id="3483"/>
    <lineage>
        <taxon>Eukaryota</taxon>
        <taxon>Viridiplantae</taxon>
        <taxon>Streptophyta</taxon>
        <taxon>Embryophyta</taxon>
        <taxon>Tracheophyta</taxon>
        <taxon>Spermatophyta</taxon>
        <taxon>Magnoliopsida</taxon>
        <taxon>eudicotyledons</taxon>
        <taxon>Gunneridae</taxon>
        <taxon>Pentapetalae</taxon>
        <taxon>rosids</taxon>
        <taxon>fabids</taxon>
        <taxon>Rosales</taxon>
        <taxon>Cannabaceae</taxon>
        <taxon>Cannabis</taxon>
    </lineage>
</organism>
<dbReference type="FunFam" id="1.10.10.60:FF:000146">
    <property type="entry name" value="WUSCHEL-related homeobox 4"/>
    <property type="match status" value="1"/>
</dbReference>
<dbReference type="SMART" id="SM00389">
    <property type="entry name" value="HOX"/>
    <property type="match status" value="1"/>
</dbReference>
<dbReference type="PANTHER" id="PTHR45940:SF6">
    <property type="entry name" value="WUSCHEL-RELATED HOMEOBOX 2"/>
    <property type="match status" value="1"/>
</dbReference>
<dbReference type="GO" id="GO:0005634">
    <property type="term" value="C:nucleus"/>
    <property type="evidence" value="ECO:0007669"/>
    <property type="project" value="UniProtKB-SubCell"/>
</dbReference>
<accession>A0A7J6FVP7</accession>
<keyword evidence="4 9" id="KW-0238">DNA-binding</keyword>
<comment type="subcellular location">
    <subcellularLocation>
        <location evidence="1 9 10">Nucleus</location>
    </subcellularLocation>
</comment>
<evidence type="ECO:0000256" key="11">
    <source>
        <dbReference type="SAM" id="MobiDB-lite"/>
    </source>
</evidence>
<dbReference type="SUPFAM" id="SSF46689">
    <property type="entry name" value="Homeodomain-like"/>
    <property type="match status" value="1"/>
</dbReference>
<dbReference type="GO" id="GO:0099402">
    <property type="term" value="P:plant organ development"/>
    <property type="evidence" value="ECO:0007669"/>
    <property type="project" value="InterPro"/>
</dbReference>
<keyword evidence="2" id="KW-0217">Developmental protein</keyword>
<proteinExistence type="inferred from homology"/>
<dbReference type="GO" id="GO:0003677">
    <property type="term" value="F:DNA binding"/>
    <property type="evidence" value="ECO:0007669"/>
    <property type="project" value="UniProtKB-UniRule"/>
</dbReference>
<name>A0A7J6FVP7_CANSA</name>
<evidence type="ECO:0000259" key="12">
    <source>
        <dbReference type="PROSITE" id="PS50071"/>
    </source>
</evidence>
<dbReference type="AlphaFoldDB" id="A0A7J6FVP7"/>
<keyword evidence="7 9" id="KW-0539">Nucleus</keyword>
<evidence type="ECO:0000313" key="13">
    <source>
        <dbReference type="EMBL" id="KAF4358681.1"/>
    </source>
</evidence>
<dbReference type="PANTHER" id="PTHR45940">
    <property type="entry name" value="WUSCHEL-RELATED HOMEOBOX 1-RELATED"/>
    <property type="match status" value="1"/>
</dbReference>
<evidence type="ECO:0000313" key="14">
    <source>
        <dbReference type="EMBL" id="KAF4373769.1"/>
    </source>
</evidence>
<evidence type="ECO:0000256" key="8">
    <source>
        <dbReference type="ARBA" id="ARBA00024040"/>
    </source>
</evidence>
<evidence type="ECO:0000256" key="3">
    <source>
        <dbReference type="ARBA" id="ARBA00023015"/>
    </source>
</evidence>
<dbReference type="Gene3D" id="1.10.10.60">
    <property type="entry name" value="Homeodomain-like"/>
    <property type="match status" value="1"/>
</dbReference>
<evidence type="ECO:0000313" key="16">
    <source>
        <dbReference type="Proteomes" id="UP000583929"/>
    </source>
</evidence>
<dbReference type="EMBL" id="JAATIQ010000174">
    <property type="protein sequence ID" value="KAF4373769.1"/>
    <property type="molecule type" value="Genomic_DNA"/>
</dbReference>
<feature type="DNA-binding region" description="Homeobox" evidence="9">
    <location>
        <begin position="32"/>
        <end position="96"/>
    </location>
</feature>
<sequence>MEDDHDYVPELNDGTVCDGNESGTGSSSGPQVNTSRWNPTKEQINLLESLYKQGIRTPSADQIQQITARLRAFGHIEGKNVFYWFQNHKARQRQKKKQETMAYINRYIHRSPRPIFPTNNSPSVVCGPYYIPVVPQRHHEQHTGIIHQPHNSSNVPSSSSTSIPSLEEMDKNARAVPFGAAAIEYKAVSILHNGGKNSSYIGCGASRYYAGTWGTPITSLIEVPTYDYNQCNKETLSLFPVSPTGLLQEKEENMRLCSSEIDQPGCSSDRDNPFFNFFSLYYV</sequence>
<dbReference type="GO" id="GO:0003700">
    <property type="term" value="F:DNA-binding transcription factor activity"/>
    <property type="evidence" value="ECO:0007669"/>
    <property type="project" value="InterPro"/>
</dbReference>
<comment type="caution">
    <text evidence="14">The sequence shown here is derived from an EMBL/GenBank/DDBJ whole genome shotgun (WGS) entry which is preliminary data.</text>
</comment>
<keyword evidence="16" id="KW-1185">Reference proteome</keyword>
<protein>
    <recommendedName>
        <fullName evidence="12">Homeobox domain-containing protein</fullName>
    </recommendedName>
</protein>
<dbReference type="InterPro" id="IPR001356">
    <property type="entry name" value="HD"/>
</dbReference>
<dbReference type="Pfam" id="PF00046">
    <property type="entry name" value="Homeodomain"/>
    <property type="match status" value="1"/>
</dbReference>
<keyword evidence="5 9" id="KW-0371">Homeobox</keyword>
<evidence type="ECO:0000256" key="5">
    <source>
        <dbReference type="ARBA" id="ARBA00023155"/>
    </source>
</evidence>
<dbReference type="InterPro" id="IPR009057">
    <property type="entry name" value="Homeodomain-like_sf"/>
</dbReference>
<dbReference type="PROSITE" id="PS50071">
    <property type="entry name" value="HOMEOBOX_2"/>
    <property type="match status" value="1"/>
</dbReference>
<keyword evidence="3" id="KW-0805">Transcription regulation</keyword>
<feature type="domain" description="Homeobox" evidence="12">
    <location>
        <begin position="30"/>
        <end position="95"/>
    </location>
</feature>
<evidence type="ECO:0000256" key="9">
    <source>
        <dbReference type="PROSITE-ProRule" id="PRU00108"/>
    </source>
</evidence>
<dbReference type="Proteomes" id="UP000583929">
    <property type="component" value="Unassembled WGS sequence"/>
</dbReference>
<evidence type="ECO:0000256" key="7">
    <source>
        <dbReference type="ARBA" id="ARBA00023242"/>
    </source>
</evidence>
<evidence type="ECO:0000313" key="15">
    <source>
        <dbReference type="Proteomes" id="UP000525078"/>
    </source>
</evidence>
<gene>
    <name evidence="13" type="ORF">F8388_005621</name>
    <name evidence="14" type="ORF">G4B88_009343</name>
</gene>
<comment type="similarity">
    <text evidence="8">Belongs to the WUS homeobox family.</text>
</comment>
<evidence type="ECO:0000256" key="1">
    <source>
        <dbReference type="ARBA" id="ARBA00004123"/>
    </source>
</evidence>
<reference evidence="15 16" key="1">
    <citation type="journal article" date="2020" name="bioRxiv">
        <title>Sequence and annotation of 42 cannabis genomes reveals extensive copy number variation in cannabinoid synthesis and pathogen resistance genes.</title>
        <authorList>
            <person name="Mckernan K.J."/>
            <person name="Helbert Y."/>
            <person name="Kane L.T."/>
            <person name="Ebling H."/>
            <person name="Zhang L."/>
            <person name="Liu B."/>
            <person name="Eaton Z."/>
            <person name="Mclaughlin S."/>
            <person name="Kingan S."/>
            <person name="Baybayan P."/>
            <person name="Concepcion G."/>
            <person name="Jordan M."/>
            <person name="Riva A."/>
            <person name="Barbazuk W."/>
            <person name="Harkins T."/>
        </authorList>
    </citation>
    <scope>NUCLEOTIDE SEQUENCE [LARGE SCALE GENOMIC DNA]</scope>
    <source>
        <strain evidence="15 16">cv. Jamaican Lion 4</strain>
        <strain evidence="14">Father</strain>
        <strain evidence="13">Mother</strain>
        <tissue evidence="14">Leaf</tissue>
    </source>
</reference>
<dbReference type="EMBL" id="JAATIP010000222">
    <property type="protein sequence ID" value="KAF4358681.1"/>
    <property type="molecule type" value="Genomic_DNA"/>
</dbReference>
<keyword evidence="6" id="KW-0804">Transcription</keyword>
<evidence type="ECO:0000256" key="4">
    <source>
        <dbReference type="ARBA" id="ARBA00023125"/>
    </source>
</evidence>
<dbReference type="Proteomes" id="UP000525078">
    <property type="component" value="Unassembled WGS sequence"/>
</dbReference>
<feature type="region of interest" description="Disordered" evidence="11">
    <location>
        <begin position="1"/>
        <end position="37"/>
    </location>
</feature>
<feature type="compositionally biased region" description="Polar residues" evidence="11">
    <location>
        <begin position="21"/>
        <end position="37"/>
    </location>
</feature>
<evidence type="ECO:0000256" key="2">
    <source>
        <dbReference type="ARBA" id="ARBA00022473"/>
    </source>
</evidence>
<evidence type="ECO:0000256" key="10">
    <source>
        <dbReference type="RuleBase" id="RU000682"/>
    </source>
</evidence>
<dbReference type="InterPro" id="IPR044555">
    <property type="entry name" value="WUSCHEL-like"/>
</dbReference>
<dbReference type="CDD" id="cd00086">
    <property type="entry name" value="homeodomain"/>
    <property type="match status" value="1"/>
</dbReference>